<dbReference type="EMBL" id="BMOY01000015">
    <property type="protein sequence ID" value="GGJ04768.1"/>
    <property type="molecule type" value="Genomic_DNA"/>
</dbReference>
<dbReference type="GO" id="GO:0160148">
    <property type="term" value="F:tRNA pseudouridine(55) synthase activity"/>
    <property type="evidence" value="ECO:0007669"/>
    <property type="project" value="UniProtKB-EC"/>
</dbReference>
<protein>
    <recommendedName>
        <fullName evidence="5">tRNA pseudouridine synthase B</fullName>
        <ecNumber evidence="5">5.4.99.25</ecNumber>
    </recommendedName>
    <alternativeName>
        <fullName evidence="5">tRNA pseudouridine(55) synthase</fullName>
        <shortName evidence="5">Psi55 synthase</shortName>
    </alternativeName>
    <alternativeName>
        <fullName evidence="5">tRNA pseudouridylate synthase</fullName>
    </alternativeName>
    <alternativeName>
        <fullName evidence="5">tRNA-uridine isomerase</fullName>
    </alternativeName>
</protein>
<sequence length="326" mass="34574">MIGKQGVLLIDKPQGLTSHDVVVRVRRVLGERRVGHAGTLDPGATGLLVLCIGETVRLLEYIAADEKAYEGVVAFGAATDTDDAFGRVIARASAAGLAEEAVRHAASGLVGDIWQRVPAYAAVKIGGRRAYELARSGQAVDMPVRQVRIHSLEVTSFTPGEVAHASFRVVCSKGTYVRALCRDWGQAVGLPAHLAALRRTRVGWFRLEDAIALDAWEASPAPRSFLRPARDAVAHLPQVAAREAELTALAQGKPVSCPDAVAGLAPGEPVAVLAPSGEVAAIALVAWFRGARWLRPHKVLWRPAHAGMQAQTGKPGRKRGSDDAGD</sequence>
<dbReference type="InterPro" id="IPR032819">
    <property type="entry name" value="TruB_C"/>
</dbReference>
<accession>A0A917K8B3</accession>
<dbReference type="PANTHER" id="PTHR13767:SF2">
    <property type="entry name" value="PSEUDOURIDYLATE SYNTHASE TRUB1"/>
    <property type="match status" value="1"/>
</dbReference>
<feature type="active site" description="Nucleophile" evidence="5">
    <location>
        <position position="41"/>
    </location>
</feature>
<feature type="region of interest" description="Disordered" evidence="6">
    <location>
        <begin position="305"/>
        <end position="326"/>
    </location>
</feature>
<evidence type="ECO:0000259" key="8">
    <source>
        <dbReference type="Pfam" id="PF16198"/>
    </source>
</evidence>
<organism evidence="9 10">
    <name type="scientific">Alicyclobacillus cellulosilyticus</name>
    <dbReference type="NCBI Taxonomy" id="1003997"/>
    <lineage>
        <taxon>Bacteria</taxon>
        <taxon>Bacillati</taxon>
        <taxon>Bacillota</taxon>
        <taxon>Bacilli</taxon>
        <taxon>Bacillales</taxon>
        <taxon>Alicyclobacillaceae</taxon>
        <taxon>Alicyclobacillus</taxon>
    </lineage>
</organism>
<keyword evidence="10" id="KW-1185">Reference proteome</keyword>
<comment type="caution">
    <text evidence="9">The sequence shown here is derived from an EMBL/GenBank/DDBJ whole genome shotgun (WGS) entry which is preliminary data.</text>
</comment>
<feature type="domain" description="Pseudouridine synthase II N-terminal" evidence="7">
    <location>
        <begin position="26"/>
        <end position="177"/>
    </location>
</feature>
<dbReference type="GO" id="GO:1990481">
    <property type="term" value="P:mRNA pseudouridine synthesis"/>
    <property type="evidence" value="ECO:0007669"/>
    <property type="project" value="TreeGrafter"/>
</dbReference>
<comment type="catalytic activity">
    <reaction evidence="1 5">
        <text>uridine(55) in tRNA = pseudouridine(55) in tRNA</text>
        <dbReference type="Rhea" id="RHEA:42532"/>
        <dbReference type="Rhea" id="RHEA-COMP:10101"/>
        <dbReference type="Rhea" id="RHEA-COMP:10102"/>
        <dbReference type="ChEBI" id="CHEBI:65314"/>
        <dbReference type="ChEBI" id="CHEBI:65315"/>
        <dbReference type="EC" id="5.4.99.25"/>
    </reaction>
</comment>
<evidence type="ECO:0000256" key="2">
    <source>
        <dbReference type="ARBA" id="ARBA00005642"/>
    </source>
</evidence>
<evidence type="ECO:0000256" key="3">
    <source>
        <dbReference type="ARBA" id="ARBA00022694"/>
    </source>
</evidence>
<feature type="domain" description="tRNA pseudouridylate synthase B C-terminal" evidence="8">
    <location>
        <begin position="178"/>
        <end position="216"/>
    </location>
</feature>
<evidence type="ECO:0000313" key="10">
    <source>
        <dbReference type="Proteomes" id="UP000637695"/>
    </source>
</evidence>
<gene>
    <name evidence="5 9" type="primary">truB</name>
    <name evidence="9" type="ORF">GCM10010885_12380</name>
</gene>
<dbReference type="NCBIfam" id="TIGR00431">
    <property type="entry name" value="TruB"/>
    <property type="match status" value="1"/>
</dbReference>
<dbReference type="Pfam" id="PF16198">
    <property type="entry name" value="TruB_C_2"/>
    <property type="match status" value="1"/>
</dbReference>
<dbReference type="Pfam" id="PF01509">
    <property type="entry name" value="TruB_N"/>
    <property type="match status" value="1"/>
</dbReference>
<proteinExistence type="inferred from homology"/>
<evidence type="ECO:0000256" key="6">
    <source>
        <dbReference type="SAM" id="MobiDB-lite"/>
    </source>
</evidence>
<evidence type="ECO:0000313" key="9">
    <source>
        <dbReference type="EMBL" id="GGJ04768.1"/>
    </source>
</evidence>
<keyword evidence="3 5" id="KW-0819">tRNA processing</keyword>
<dbReference type="CDD" id="cd02573">
    <property type="entry name" value="PseudoU_synth_EcTruB"/>
    <property type="match status" value="1"/>
</dbReference>
<dbReference type="Gene3D" id="3.30.2350.10">
    <property type="entry name" value="Pseudouridine synthase"/>
    <property type="match status" value="1"/>
</dbReference>
<dbReference type="EC" id="5.4.99.25" evidence="5"/>
<dbReference type="InterPro" id="IPR002501">
    <property type="entry name" value="PsdUridine_synth_N"/>
</dbReference>
<dbReference type="HAMAP" id="MF_01080">
    <property type="entry name" value="TruB_bact"/>
    <property type="match status" value="1"/>
</dbReference>
<dbReference type="GO" id="GO:0003723">
    <property type="term" value="F:RNA binding"/>
    <property type="evidence" value="ECO:0007669"/>
    <property type="project" value="InterPro"/>
</dbReference>
<dbReference type="RefSeq" id="WP_188881832.1">
    <property type="nucleotide sequence ID" value="NZ_BMOY01000015.1"/>
</dbReference>
<dbReference type="GO" id="GO:0031119">
    <property type="term" value="P:tRNA pseudouridine synthesis"/>
    <property type="evidence" value="ECO:0007669"/>
    <property type="project" value="UniProtKB-UniRule"/>
</dbReference>
<evidence type="ECO:0000259" key="7">
    <source>
        <dbReference type="Pfam" id="PF01509"/>
    </source>
</evidence>
<dbReference type="Proteomes" id="UP000637695">
    <property type="component" value="Unassembled WGS sequence"/>
</dbReference>
<evidence type="ECO:0000256" key="4">
    <source>
        <dbReference type="ARBA" id="ARBA00023235"/>
    </source>
</evidence>
<evidence type="ECO:0000256" key="5">
    <source>
        <dbReference type="HAMAP-Rule" id="MF_01080"/>
    </source>
</evidence>
<reference evidence="9" key="2">
    <citation type="submission" date="2020-09" db="EMBL/GenBank/DDBJ databases">
        <authorList>
            <person name="Sun Q."/>
            <person name="Ohkuma M."/>
        </authorList>
    </citation>
    <scope>NUCLEOTIDE SEQUENCE</scope>
    <source>
        <strain evidence="9">JCM 18487</strain>
    </source>
</reference>
<comment type="function">
    <text evidence="5">Responsible for synthesis of pseudouridine from uracil-55 in the psi GC loop of transfer RNAs.</text>
</comment>
<dbReference type="AlphaFoldDB" id="A0A917K8B3"/>
<dbReference type="SUPFAM" id="SSF55120">
    <property type="entry name" value="Pseudouridine synthase"/>
    <property type="match status" value="1"/>
</dbReference>
<keyword evidence="4 5" id="KW-0413">Isomerase</keyword>
<dbReference type="PANTHER" id="PTHR13767">
    <property type="entry name" value="TRNA-PSEUDOURIDINE SYNTHASE"/>
    <property type="match status" value="1"/>
</dbReference>
<evidence type="ECO:0000256" key="1">
    <source>
        <dbReference type="ARBA" id="ARBA00000385"/>
    </source>
</evidence>
<comment type="similarity">
    <text evidence="2 5">Belongs to the pseudouridine synthase TruB family. Type 1 subfamily.</text>
</comment>
<reference evidence="9" key="1">
    <citation type="journal article" date="2014" name="Int. J. Syst. Evol. Microbiol.">
        <title>Complete genome sequence of Corynebacterium casei LMG S-19264T (=DSM 44701T), isolated from a smear-ripened cheese.</title>
        <authorList>
            <consortium name="US DOE Joint Genome Institute (JGI-PGF)"/>
            <person name="Walter F."/>
            <person name="Albersmeier A."/>
            <person name="Kalinowski J."/>
            <person name="Ruckert C."/>
        </authorList>
    </citation>
    <scope>NUCLEOTIDE SEQUENCE</scope>
    <source>
        <strain evidence="9">JCM 18487</strain>
    </source>
</reference>
<name>A0A917K8B3_9BACL</name>
<dbReference type="InterPro" id="IPR020103">
    <property type="entry name" value="PsdUridine_synth_cat_dom_sf"/>
</dbReference>
<dbReference type="InterPro" id="IPR014780">
    <property type="entry name" value="tRNA_psdUridine_synth_TruB"/>
</dbReference>